<dbReference type="EMBL" id="CP000728">
    <property type="protein sequence ID" value="ABS41728.1"/>
    <property type="molecule type" value="Genomic_DNA"/>
</dbReference>
<evidence type="ECO:0000313" key="1">
    <source>
        <dbReference type="EMBL" id="ABS41728.1"/>
    </source>
</evidence>
<protein>
    <submittedName>
        <fullName evidence="1">Uncharacterized protein</fullName>
    </submittedName>
</protein>
<reference evidence="2" key="1">
    <citation type="submission" date="2007-06" db="EMBL/GenBank/DDBJ databases">
        <authorList>
            <person name="Brinkac L.M."/>
            <person name="Daugherty S."/>
            <person name="Dodson R.J."/>
            <person name="Madupu R."/>
            <person name="Brown J.L."/>
            <person name="Bruce D."/>
            <person name="Detter C."/>
            <person name="Munk C."/>
            <person name="Smith L.A."/>
            <person name="Smith T.J."/>
            <person name="White O."/>
            <person name="Brettin T.S."/>
        </authorList>
    </citation>
    <scope>NUCLEOTIDE SEQUENCE [LARGE SCALE GENOMIC DNA]</scope>
    <source>
        <strain evidence="2">Langeland / NCTC 10281 / Type F</strain>
    </source>
</reference>
<dbReference type="KEGG" id="cbf:CLI_2886"/>
<gene>
    <name evidence="1" type="ordered locus">CLI_2886</name>
</gene>
<organism evidence="1 2">
    <name type="scientific">Clostridium botulinum (strain Langeland / NCTC 10281 / Type F)</name>
    <dbReference type="NCBI Taxonomy" id="441772"/>
    <lineage>
        <taxon>Bacteria</taxon>
        <taxon>Bacillati</taxon>
        <taxon>Bacillota</taxon>
        <taxon>Clostridia</taxon>
        <taxon>Eubacteriales</taxon>
        <taxon>Clostridiaceae</taxon>
        <taxon>Clostridium</taxon>
    </lineage>
</organism>
<dbReference type="HOGENOM" id="CLU_3116182_0_0_9"/>
<dbReference type="AlphaFoldDB" id="A7GH54"/>
<accession>A7GH54</accession>
<proteinExistence type="predicted"/>
<sequence>MLPLNFKLYLRKEVLGLKAKRLFKNKQKPAMFVTDDFASVTEINYLLIDA</sequence>
<dbReference type="Proteomes" id="UP000002410">
    <property type="component" value="Chromosome"/>
</dbReference>
<evidence type="ECO:0000313" key="2">
    <source>
        <dbReference type="Proteomes" id="UP000002410"/>
    </source>
</evidence>
<name>A7GH54_CLOBL</name>